<name>A0A5B7JL60_PORTR</name>
<dbReference type="EMBL" id="VSRR010101876">
    <property type="protein sequence ID" value="MPC95345.1"/>
    <property type="molecule type" value="Genomic_DNA"/>
</dbReference>
<reference evidence="1 2" key="1">
    <citation type="submission" date="2019-05" db="EMBL/GenBank/DDBJ databases">
        <title>Another draft genome of Portunus trituberculatus and its Hox gene families provides insights of decapod evolution.</title>
        <authorList>
            <person name="Jeong J.-H."/>
            <person name="Song I."/>
            <person name="Kim S."/>
            <person name="Choi T."/>
            <person name="Kim D."/>
            <person name="Ryu S."/>
            <person name="Kim W."/>
        </authorList>
    </citation>
    <scope>NUCLEOTIDE SEQUENCE [LARGE SCALE GENOMIC DNA]</scope>
    <source>
        <tissue evidence="1">Muscle</tissue>
    </source>
</reference>
<organism evidence="1 2">
    <name type="scientific">Portunus trituberculatus</name>
    <name type="common">Swimming crab</name>
    <name type="synonym">Neptunus trituberculatus</name>
    <dbReference type="NCBI Taxonomy" id="210409"/>
    <lineage>
        <taxon>Eukaryota</taxon>
        <taxon>Metazoa</taxon>
        <taxon>Ecdysozoa</taxon>
        <taxon>Arthropoda</taxon>
        <taxon>Crustacea</taxon>
        <taxon>Multicrustacea</taxon>
        <taxon>Malacostraca</taxon>
        <taxon>Eumalacostraca</taxon>
        <taxon>Eucarida</taxon>
        <taxon>Decapoda</taxon>
        <taxon>Pleocyemata</taxon>
        <taxon>Brachyura</taxon>
        <taxon>Eubrachyura</taxon>
        <taxon>Portunoidea</taxon>
        <taxon>Portunidae</taxon>
        <taxon>Portuninae</taxon>
        <taxon>Portunus</taxon>
    </lineage>
</organism>
<evidence type="ECO:0000313" key="2">
    <source>
        <dbReference type="Proteomes" id="UP000324222"/>
    </source>
</evidence>
<proteinExistence type="predicted"/>
<dbReference type="Proteomes" id="UP000324222">
    <property type="component" value="Unassembled WGS sequence"/>
</dbReference>
<comment type="caution">
    <text evidence="1">The sequence shown here is derived from an EMBL/GenBank/DDBJ whole genome shotgun (WGS) entry which is preliminary data.</text>
</comment>
<gene>
    <name evidence="1" type="ORF">E2C01_090552</name>
</gene>
<dbReference type="Gene3D" id="3.60.10.10">
    <property type="entry name" value="Endonuclease/exonuclease/phosphatase"/>
    <property type="match status" value="1"/>
</dbReference>
<evidence type="ECO:0000313" key="1">
    <source>
        <dbReference type="EMBL" id="MPC95345.1"/>
    </source>
</evidence>
<dbReference type="AlphaFoldDB" id="A0A5B7JL60"/>
<keyword evidence="2" id="KW-1185">Reference proteome</keyword>
<sequence length="204" mass="23623">MAFRFDRYTELNVKDIINHRAATLRAISFSGIQGTPINTEFHCDQLKDDYYGNDLYIFILIRSPLLGRGPKNFPRSDYPPISDPKCLDTSLNVFLINFCNIRGLRFNFQFVEHHLSSNKPYLLFLTETQLSEDTGSRPCFVPSYFLYSHFPSKARCCVYVHNELTCSCAHALESSEFSILWLRLNSTLKLFFSVLSMPPRTPRL</sequence>
<accession>A0A5B7JL60</accession>
<dbReference type="InterPro" id="IPR036691">
    <property type="entry name" value="Endo/exonu/phosph_ase_sf"/>
</dbReference>
<protein>
    <submittedName>
        <fullName evidence="1">Uncharacterized protein</fullName>
    </submittedName>
</protein>